<feature type="compositionally biased region" description="Low complexity" evidence="7">
    <location>
        <begin position="414"/>
        <end position="436"/>
    </location>
</feature>
<dbReference type="PRINTS" id="PR00344">
    <property type="entry name" value="BCTRLSENSOR"/>
</dbReference>
<dbReference type="InterPro" id="IPR001789">
    <property type="entry name" value="Sig_transdc_resp-reg_receiver"/>
</dbReference>
<dbReference type="SUPFAM" id="SSF55874">
    <property type="entry name" value="ATPase domain of HSP90 chaperone/DNA topoisomerase II/histidine kinase"/>
    <property type="match status" value="1"/>
</dbReference>
<dbReference type="Pfam" id="PF00512">
    <property type="entry name" value="HisKA"/>
    <property type="match status" value="1"/>
</dbReference>
<dbReference type="Gene3D" id="3.30.565.10">
    <property type="entry name" value="Histidine kinase-like ATPase, C-terminal domain"/>
    <property type="match status" value="1"/>
</dbReference>
<evidence type="ECO:0000256" key="4">
    <source>
        <dbReference type="ARBA" id="ARBA00022679"/>
    </source>
</evidence>
<feature type="region of interest" description="Disordered" evidence="7">
    <location>
        <begin position="283"/>
        <end position="313"/>
    </location>
</feature>
<evidence type="ECO:0000256" key="2">
    <source>
        <dbReference type="ARBA" id="ARBA00012438"/>
    </source>
</evidence>
<dbReference type="InterPro" id="IPR036890">
    <property type="entry name" value="HATPase_C_sf"/>
</dbReference>
<feature type="compositionally biased region" description="Basic and acidic residues" evidence="7">
    <location>
        <begin position="1054"/>
        <end position="1075"/>
    </location>
</feature>
<dbReference type="SUPFAM" id="SSF47384">
    <property type="entry name" value="Homodimeric domain of signal transducing histidine kinase"/>
    <property type="match status" value="1"/>
</dbReference>
<evidence type="ECO:0000313" key="11">
    <source>
        <dbReference type="Proteomes" id="UP000053789"/>
    </source>
</evidence>
<dbReference type="Gene3D" id="3.40.50.2300">
    <property type="match status" value="1"/>
</dbReference>
<feature type="compositionally biased region" description="Polar residues" evidence="7">
    <location>
        <begin position="394"/>
        <end position="411"/>
    </location>
</feature>
<dbReference type="InterPro" id="IPR003594">
    <property type="entry name" value="HATPase_dom"/>
</dbReference>
<evidence type="ECO:0000256" key="3">
    <source>
        <dbReference type="ARBA" id="ARBA00022553"/>
    </source>
</evidence>
<feature type="domain" description="Histidine kinase" evidence="8">
    <location>
        <begin position="597"/>
        <end position="877"/>
    </location>
</feature>
<comment type="catalytic activity">
    <reaction evidence="1">
        <text>ATP + protein L-histidine = ADP + protein N-phospho-L-histidine.</text>
        <dbReference type="EC" id="2.7.13.3"/>
    </reaction>
</comment>
<dbReference type="HOGENOM" id="CLU_002763_0_0_1"/>
<dbReference type="InterPro" id="IPR011006">
    <property type="entry name" value="CheY-like_superfamily"/>
</dbReference>
<dbReference type="PANTHER" id="PTHR43047:SF72">
    <property type="entry name" value="OSMOSENSING HISTIDINE PROTEIN KINASE SLN1"/>
    <property type="match status" value="1"/>
</dbReference>
<gene>
    <name evidence="10" type="ORF">Z519_01122</name>
</gene>
<evidence type="ECO:0000256" key="7">
    <source>
        <dbReference type="SAM" id="MobiDB-lite"/>
    </source>
</evidence>
<keyword evidence="11" id="KW-1185">Reference proteome</keyword>
<feature type="domain" description="Response regulatory" evidence="9">
    <location>
        <begin position="1156"/>
        <end position="1284"/>
    </location>
</feature>
<dbReference type="PROSITE" id="PS50109">
    <property type="entry name" value="HIS_KIN"/>
    <property type="match status" value="1"/>
</dbReference>
<evidence type="ECO:0000313" key="10">
    <source>
        <dbReference type="EMBL" id="KIW97538.1"/>
    </source>
</evidence>
<dbReference type="InterPro" id="IPR036097">
    <property type="entry name" value="HisK_dim/P_sf"/>
</dbReference>
<feature type="modified residue" description="4-aspartylphosphate" evidence="6">
    <location>
        <position position="1213"/>
    </location>
</feature>
<dbReference type="GO" id="GO:0009927">
    <property type="term" value="F:histidine phosphotransfer kinase activity"/>
    <property type="evidence" value="ECO:0007669"/>
    <property type="project" value="TreeGrafter"/>
</dbReference>
<evidence type="ECO:0000259" key="8">
    <source>
        <dbReference type="PROSITE" id="PS50109"/>
    </source>
</evidence>
<reference evidence="10" key="1">
    <citation type="submission" date="2015-01" db="EMBL/GenBank/DDBJ databases">
        <title>The Genome Sequence of Cladophialophora bantiana CBS 173.52.</title>
        <authorList>
            <consortium name="The Broad Institute Genomics Platform"/>
            <person name="Cuomo C."/>
            <person name="de Hoog S."/>
            <person name="Gorbushina A."/>
            <person name="Stielow B."/>
            <person name="Teixiera M."/>
            <person name="Abouelleil A."/>
            <person name="Chapman S.B."/>
            <person name="Priest M."/>
            <person name="Young S.K."/>
            <person name="Wortman J."/>
            <person name="Nusbaum C."/>
            <person name="Birren B."/>
        </authorList>
    </citation>
    <scope>NUCLEOTIDE SEQUENCE [LARGE SCALE GENOMIC DNA]</scope>
    <source>
        <strain evidence="10">CBS 173.52</strain>
    </source>
</reference>
<dbReference type="VEuPathDB" id="FungiDB:Z519_01122"/>
<evidence type="ECO:0000256" key="5">
    <source>
        <dbReference type="ARBA" id="ARBA00022777"/>
    </source>
</evidence>
<dbReference type="SUPFAM" id="SSF55781">
    <property type="entry name" value="GAF domain-like"/>
    <property type="match status" value="1"/>
</dbReference>
<feature type="region of interest" description="Disordered" evidence="7">
    <location>
        <begin position="369"/>
        <end position="438"/>
    </location>
</feature>
<feature type="compositionally biased region" description="Polar residues" evidence="7">
    <location>
        <begin position="245"/>
        <end position="268"/>
    </location>
</feature>
<dbReference type="SMART" id="SM00388">
    <property type="entry name" value="HisKA"/>
    <property type="match status" value="1"/>
</dbReference>
<dbReference type="GeneID" id="27694050"/>
<evidence type="ECO:0000259" key="9">
    <source>
        <dbReference type="PROSITE" id="PS50110"/>
    </source>
</evidence>
<feature type="region of interest" description="Disordered" evidence="7">
    <location>
        <begin position="29"/>
        <end position="48"/>
    </location>
</feature>
<dbReference type="CDD" id="cd17546">
    <property type="entry name" value="REC_hyHK_CKI1_RcsC-like"/>
    <property type="match status" value="1"/>
</dbReference>
<feature type="region of interest" description="Disordered" evidence="7">
    <location>
        <begin position="478"/>
        <end position="502"/>
    </location>
</feature>
<dbReference type="SUPFAM" id="SSF52172">
    <property type="entry name" value="CheY-like"/>
    <property type="match status" value="1"/>
</dbReference>
<dbReference type="CDD" id="cd00082">
    <property type="entry name" value="HisKA"/>
    <property type="match status" value="1"/>
</dbReference>
<keyword evidence="3 6" id="KW-0597">Phosphoprotein</keyword>
<feature type="region of interest" description="Disordered" evidence="7">
    <location>
        <begin position="1038"/>
        <end position="1128"/>
    </location>
</feature>
<dbReference type="Pfam" id="PF02518">
    <property type="entry name" value="HATPase_c"/>
    <property type="match status" value="1"/>
</dbReference>
<dbReference type="Proteomes" id="UP000053789">
    <property type="component" value="Unassembled WGS sequence"/>
</dbReference>
<dbReference type="OrthoDB" id="303614at2759"/>
<dbReference type="Pfam" id="PF00072">
    <property type="entry name" value="Response_reg"/>
    <property type="match status" value="1"/>
</dbReference>
<dbReference type="InterPro" id="IPR003661">
    <property type="entry name" value="HisK_dim/P_dom"/>
</dbReference>
<evidence type="ECO:0000256" key="1">
    <source>
        <dbReference type="ARBA" id="ARBA00000085"/>
    </source>
</evidence>
<proteinExistence type="predicted"/>
<dbReference type="PANTHER" id="PTHR43047">
    <property type="entry name" value="TWO-COMPONENT HISTIDINE PROTEIN KINASE"/>
    <property type="match status" value="1"/>
</dbReference>
<keyword evidence="5" id="KW-0418">Kinase</keyword>
<dbReference type="GO" id="GO:0005886">
    <property type="term" value="C:plasma membrane"/>
    <property type="evidence" value="ECO:0007669"/>
    <property type="project" value="TreeGrafter"/>
</dbReference>
<organism evidence="10 11">
    <name type="scientific">Cladophialophora bantiana (strain ATCC 10958 / CBS 173.52 / CDC B-1940 / NIH 8579)</name>
    <name type="common">Xylohypha bantiana</name>
    <dbReference type="NCBI Taxonomy" id="1442370"/>
    <lineage>
        <taxon>Eukaryota</taxon>
        <taxon>Fungi</taxon>
        <taxon>Dikarya</taxon>
        <taxon>Ascomycota</taxon>
        <taxon>Pezizomycotina</taxon>
        <taxon>Eurotiomycetes</taxon>
        <taxon>Chaetothyriomycetidae</taxon>
        <taxon>Chaetothyriales</taxon>
        <taxon>Herpotrichiellaceae</taxon>
        <taxon>Cladophialophora</taxon>
    </lineage>
</organism>
<accession>A0A0D2HW27</accession>
<sequence>MAPEAAREREMHRYYQPWLETFMSTDFEPASNFPPSADQPEGHRPRSSRDKALTAFAQLGCLRLNAKRSVVTLLGTTKQYIIAEATKSLSLLSDAQHGEGDELWFGNSFIEREGGISADAMYPDKYTAYDPDGSSFTTPALVVSDISAHESYKFRGYAGRGVSFYCGVPITTKLGHVIGVYTVTDDKPRRGLSATELHFLLDMSVIVVQHLENVRNDRARKRGERLIYGMGTFIEGDRAEESGEVGSSPQHNKFSGSDSSQNASSENTKTAEFLGLKIGDANAPAEDSKRMGLPATDRANGLPGPQSSAPSQENIHNYGIRRTLATHPPKTAKEKILRESQQVFDRAAAVLQYCLGSDGVAFVNASSANLSSGSSMKTSGAAVSKVHHARPNSKSHSNLRNGIEGSDSQEGVANDDPTTSSDDTASTRSNSDSSASQGKIQRCEVLGLYVLDPNQSIGIADQTMRRMVRRHPKGKCFTFDQFGKPTSSDESSESASAVDGSQVDADQLSKAAKHVPTTNALLKAFPGARSIVFLPLWDFAKERWHSALIVWSTDTGRLTNVEDDMVYLKAFSNAIMNELNRIDLALSDTAKSTFLANISHELRSPLHGILGSIEFLHDTAMDDFQSSMVISVETCGKTLLDTVNHVLDYAKIYNLSKSYHQHPTSTQGHAQGSKPETNLTEDFDMAVVVEEAVEAVYAGQVFRTANADALEGKSPVQTAASRAIQQRLERRANISKGSAKAASSVRLTLNIDDHTNWWVRSQPGAVRRIVMNILGNALKYTSKGSINVGLGIDRSRNKVSSHLHMLLKIADTGRGMSGEFMKNHAFTAFSQEDTLATGTGLGLSIVRQIVDSLGGKIDLSSEKDVGTEVRIWLRLPKSQKDVNSIPEANVIPDVRQRTMGREMCMLLPYDEKNNESDVRCLVPMPTIESSMRNLVSQWFRMKITTTKTMDGISPDFFIYPEPPPIDYLIDFHGKPETEREVPVIILCTNAFEAASLRSNGIHYLTDIGRVIEVIAQPCGPQKLAKVLHRCMQRLEMLEKDNRKMPSKTAALSFGRDRDANKGDIRARGDARRQSDEPTEGDGPSPGYRPASAPVGDSAEKSKSPNLSQKSSDENEPRPQKPSLIKMGTSEEVVTLSQSAVTDSAALARDPDAKNSRVLVVDDNHINLHLLVTFVRKAGHPFESATDGLKALEAYKKSVREDGGRNAFKHVFMDISMPVMNGIASAKEIRRFEKENKVDPPAKIIALTGMGSEVAHNEAIHAGFDEFLSKPIVSQPSLRSGGPRRRQKYPLLYFLLTRIVTEVQGPAEITCVIDP</sequence>
<dbReference type="InterPro" id="IPR005467">
    <property type="entry name" value="His_kinase_dom"/>
</dbReference>
<dbReference type="EC" id="2.7.13.3" evidence="2"/>
<dbReference type="PROSITE" id="PS50110">
    <property type="entry name" value="RESPONSE_REGULATORY"/>
    <property type="match status" value="1"/>
</dbReference>
<dbReference type="SMART" id="SM00448">
    <property type="entry name" value="REC"/>
    <property type="match status" value="1"/>
</dbReference>
<dbReference type="Gene3D" id="1.10.287.130">
    <property type="match status" value="1"/>
</dbReference>
<dbReference type="SMART" id="SM00387">
    <property type="entry name" value="HATPase_c"/>
    <property type="match status" value="1"/>
</dbReference>
<dbReference type="GO" id="GO:0000155">
    <property type="term" value="F:phosphorelay sensor kinase activity"/>
    <property type="evidence" value="ECO:0007669"/>
    <property type="project" value="InterPro"/>
</dbReference>
<dbReference type="FunFam" id="1.10.287.130:FF:000023">
    <property type="entry name" value="Sensor histidine kinase/response regulator, putative"/>
    <property type="match status" value="1"/>
</dbReference>
<dbReference type="EMBL" id="KN846981">
    <property type="protein sequence ID" value="KIW97538.1"/>
    <property type="molecule type" value="Genomic_DNA"/>
</dbReference>
<evidence type="ECO:0000256" key="6">
    <source>
        <dbReference type="PROSITE-ProRule" id="PRU00169"/>
    </source>
</evidence>
<dbReference type="RefSeq" id="XP_016624207.1">
    <property type="nucleotide sequence ID" value="XM_016758879.1"/>
</dbReference>
<keyword evidence="4" id="KW-0808">Transferase</keyword>
<feature type="region of interest" description="Disordered" evidence="7">
    <location>
        <begin position="240"/>
        <end position="268"/>
    </location>
</feature>
<protein>
    <recommendedName>
        <fullName evidence="2">histidine kinase</fullName>
        <ecNumber evidence="2">2.7.13.3</ecNumber>
    </recommendedName>
</protein>
<name>A0A0D2HW27_CLAB1</name>
<dbReference type="InterPro" id="IPR004358">
    <property type="entry name" value="Sig_transdc_His_kin-like_C"/>
</dbReference>